<comment type="caution">
    <text evidence="9">The sequence shown here is derived from an EMBL/GenBank/DDBJ whole genome shotgun (WGS) entry which is preliminary data.</text>
</comment>
<evidence type="ECO:0000259" key="8">
    <source>
        <dbReference type="PROSITE" id="PS50102"/>
    </source>
</evidence>
<dbReference type="SUPFAM" id="SSF54928">
    <property type="entry name" value="RNA-binding domain, RBD"/>
    <property type="match status" value="1"/>
</dbReference>
<keyword evidence="4" id="KW-0508">mRNA splicing</keyword>
<feature type="region of interest" description="Disordered" evidence="7">
    <location>
        <begin position="112"/>
        <end position="174"/>
    </location>
</feature>
<protein>
    <recommendedName>
        <fullName evidence="8">RRM domain-containing protein</fullName>
    </recommendedName>
</protein>
<organism evidence="9 10">
    <name type="scientific">Prototheca wickerhamii</name>
    <dbReference type="NCBI Taxonomy" id="3111"/>
    <lineage>
        <taxon>Eukaryota</taxon>
        <taxon>Viridiplantae</taxon>
        <taxon>Chlorophyta</taxon>
        <taxon>core chlorophytes</taxon>
        <taxon>Trebouxiophyceae</taxon>
        <taxon>Chlorellales</taxon>
        <taxon>Chlorellaceae</taxon>
        <taxon>Prototheca</taxon>
    </lineage>
</organism>
<name>A0AAD9MHM2_PROWI</name>
<dbReference type="SMART" id="SM00360">
    <property type="entry name" value="RRM"/>
    <property type="match status" value="1"/>
</dbReference>
<feature type="region of interest" description="Disordered" evidence="7">
    <location>
        <begin position="1"/>
        <end position="35"/>
    </location>
</feature>
<feature type="compositionally biased region" description="Low complexity" evidence="7">
    <location>
        <begin position="1"/>
        <end position="26"/>
    </location>
</feature>
<sequence>MPSPSRSRSPRSSGSRSASSSRSRSASPPPKKDAVARVHVGHLTRNVTEAHVREVFACFGKVLDVDFALDREVGLPRGFAYVKYATLAEAESACDHMDGGQLDGQTLAVRVVTGEPDSPPRRDRGARSPPRGGRRGSRSPPPRRSPSPRGRGGVPGRAPAARSEPAGAARALAPGAAVPQTVTFSGIPQAVAFSWLP</sequence>
<dbReference type="CDD" id="cd12365">
    <property type="entry name" value="RRM_RNPS1"/>
    <property type="match status" value="1"/>
</dbReference>
<evidence type="ECO:0000256" key="6">
    <source>
        <dbReference type="PROSITE-ProRule" id="PRU00176"/>
    </source>
</evidence>
<accession>A0AAD9MHM2</accession>
<feature type="domain" description="RRM" evidence="8">
    <location>
        <begin position="36"/>
        <end position="114"/>
    </location>
</feature>
<dbReference type="InterPro" id="IPR034201">
    <property type="entry name" value="RNPS1_RRM"/>
</dbReference>
<evidence type="ECO:0000256" key="3">
    <source>
        <dbReference type="ARBA" id="ARBA00022884"/>
    </source>
</evidence>
<dbReference type="PROSITE" id="PS50102">
    <property type="entry name" value="RRM"/>
    <property type="match status" value="1"/>
</dbReference>
<reference evidence="9" key="1">
    <citation type="submission" date="2021-01" db="EMBL/GenBank/DDBJ databases">
        <authorList>
            <person name="Eckstrom K.M.E."/>
        </authorList>
    </citation>
    <scope>NUCLEOTIDE SEQUENCE</scope>
    <source>
        <strain evidence="9">UVCC 0001</strain>
    </source>
</reference>
<evidence type="ECO:0000256" key="2">
    <source>
        <dbReference type="ARBA" id="ARBA00022664"/>
    </source>
</evidence>
<dbReference type="PANTHER" id="PTHR15481:SF0">
    <property type="entry name" value="LD23870P-RELATED"/>
    <property type="match status" value="1"/>
</dbReference>
<keyword evidence="5" id="KW-0539">Nucleus</keyword>
<dbReference type="Pfam" id="PF00076">
    <property type="entry name" value="RRM_1"/>
    <property type="match status" value="1"/>
</dbReference>
<evidence type="ECO:0000256" key="4">
    <source>
        <dbReference type="ARBA" id="ARBA00023187"/>
    </source>
</evidence>
<dbReference type="GO" id="GO:0005737">
    <property type="term" value="C:cytoplasm"/>
    <property type="evidence" value="ECO:0007669"/>
    <property type="project" value="TreeGrafter"/>
</dbReference>
<evidence type="ECO:0000256" key="1">
    <source>
        <dbReference type="ARBA" id="ARBA00004123"/>
    </source>
</evidence>
<dbReference type="EMBL" id="JASFZW010000008">
    <property type="protein sequence ID" value="KAK2077042.1"/>
    <property type="molecule type" value="Genomic_DNA"/>
</dbReference>
<dbReference type="GO" id="GO:0000398">
    <property type="term" value="P:mRNA splicing, via spliceosome"/>
    <property type="evidence" value="ECO:0007669"/>
    <property type="project" value="TreeGrafter"/>
</dbReference>
<dbReference type="PANTHER" id="PTHR15481">
    <property type="entry name" value="RIBONUCLEIC ACID BINDING PROTEIN S1"/>
    <property type="match status" value="1"/>
</dbReference>
<keyword evidence="10" id="KW-1185">Reference proteome</keyword>
<feature type="compositionally biased region" description="Low complexity" evidence="7">
    <location>
        <begin position="156"/>
        <end position="174"/>
    </location>
</feature>
<dbReference type="InterPro" id="IPR000504">
    <property type="entry name" value="RRM_dom"/>
</dbReference>
<dbReference type="GO" id="GO:0003723">
    <property type="term" value="F:RNA binding"/>
    <property type="evidence" value="ECO:0007669"/>
    <property type="project" value="UniProtKB-UniRule"/>
</dbReference>
<evidence type="ECO:0000256" key="5">
    <source>
        <dbReference type="ARBA" id="ARBA00023242"/>
    </source>
</evidence>
<evidence type="ECO:0000313" key="10">
    <source>
        <dbReference type="Proteomes" id="UP001255856"/>
    </source>
</evidence>
<keyword evidence="2" id="KW-0507">mRNA processing</keyword>
<dbReference type="AlphaFoldDB" id="A0AAD9MHM2"/>
<dbReference type="InterPro" id="IPR012677">
    <property type="entry name" value="Nucleotide-bd_a/b_plait_sf"/>
</dbReference>
<dbReference type="GO" id="GO:0005654">
    <property type="term" value="C:nucleoplasm"/>
    <property type="evidence" value="ECO:0007669"/>
    <property type="project" value="TreeGrafter"/>
</dbReference>
<proteinExistence type="predicted"/>
<gene>
    <name evidence="9" type="ORF">QBZ16_005270</name>
</gene>
<comment type="subcellular location">
    <subcellularLocation>
        <location evidence="1">Nucleus</location>
    </subcellularLocation>
</comment>
<keyword evidence="3 6" id="KW-0694">RNA-binding</keyword>
<evidence type="ECO:0000313" key="9">
    <source>
        <dbReference type="EMBL" id="KAK2077042.1"/>
    </source>
</evidence>
<dbReference type="InterPro" id="IPR035979">
    <property type="entry name" value="RBD_domain_sf"/>
</dbReference>
<dbReference type="Proteomes" id="UP001255856">
    <property type="component" value="Unassembled WGS sequence"/>
</dbReference>
<dbReference type="Gene3D" id="3.30.70.330">
    <property type="match status" value="1"/>
</dbReference>
<evidence type="ECO:0000256" key="7">
    <source>
        <dbReference type="SAM" id="MobiDB-lite"/>
    </source>
</evidence>
<dbReference type="GO" id="GO:0061574">
    <property type="term" value="C:ASAP complex"/>
    <property type="evidence" value="ECO:0007669"/>
    <property type="project" value="TreeGrafter"/>
</dbReference>